<dbReference type="InterPro" id="IPR014139">
    <property type="entry name" value="Peptidase_S26C_TraF"/>
</dbReference>
<feature type="transmembrane region" description="Helical" evidence="6">
    <location>
        <begin position="12"/>
        <end position="33"/>
    </location>
</feature>
<evidence type="ECO:0000256" key="5">
    <source>
        <dbReference type="ARBA" id="ARBA00022971"/>
    </source>
</evidence>
<comment type="subcellular location">
    <subcellularLocation>
        <location evidence="1">Periplasm</location>
    </subcellularLocation>
</comment>
<keyword evidence="6" id="KW-1133">Transmembrane helix</keyword>
<evidence type="ECO:0000313" key="8">
    <source>
        <dbReference type="EMBL" id="SDU18140.1"/>
    </source>
</evidence>
<dbReference type="SUPFAM" id="SSF51306">
    <property type="entry name" value="LexA/Signal peptidase"/>
    <property type="match status" value="1"/>
</dbReference>
<keyword evidence="6" id="KW-0472">Membrane</keyword>
<keyword evidence="3" id="KW-0732">Signal</keyword>
<evidence type="ECO:0000256" key="3">
    <source>
        <dbReference type="ARBA" id="ARBA00022729"/>
    </source>
</evidence>
<dbReference type="NCBIfam" id="NF010459">
    <property type="entry name" value="PRK13884.1"/>
    <property type="match status" value="1"/>
</dbReference>
<dbReference type="AlphaFoldDB" id="A0A1H2GEY9"/>
<dbReference type="GO" id="GO:0042597">
    <property type="term" value="C:periplasmic space"/>
    <property type="evidence" value="ECO:0007669"/>
    <property type="project" value="UniProtKB-SubCell"/>
</dbReference>
<evidence type="ECO:0000313" key="9">
    <source>
        <dbReference type="Proteomes" id="UP000182882"/>
    </source>
</evidence>
<feature type="domain" description="Peptidase S26" evidence="7">
    <location>
        <begin position="13"/>
        <end position="177"/>
    </location>
</feature>
<organism evidence="8 9">
    <name type="scientific">Nitrosomonas ureae</name>
    <dbReference type="NCBI Taxonomy" id="44577"/>
    <lineage>
        <taxon>Bacteria</taxon>
        <taxon>Pseudomonadati</taxon>
        <taxon>Pseudomonadota</taxon>
        <taxon>Betaproteobacteria</taxon>
        <taxon>Nitrosomonadales</taxon>
        <taxon>Nitrosomonadaceae</taxon>
        <taxon>Nitrosomonas</taxon>
    </lineage>
</organism>
<dbReference type="GO" id="GO:0006465">
    <property type="term" value="P:signal peptide processing"/>
    <property type="evidence" value="ECO:0007669"/>
    <property type="project" value="InterPro"/>
</dbReference>
<dbReference type="InterPro" id="IPR036286">
    <property type="entry name" value="LexA/Signal_pep-like_sf"/>
</dbReference>
<gene>
    <name evidence="8" type="ORF">SAMN05216406_1319</name>
</gene>
<name>A0A1H2GEY9_9PROT</name>
<dbReference type="InterPro" id="IPR019533">
    <property type="entry name" value="Peptidase_S26"/>
</dbReference>
<dbReference type="EMBL" id="FNLN01000031">
    <property type="protein sequence ID" value="SDU18140.1"/>
    <property type="molecule type" value="Genomic_DNA"/>
</dbReference>
<reference evidence="9" key="1">
    <citation type="submission" date="2016-10" db="EMBL/GenBank/DDBJ databases">
        <authorList>
            <person name="Varghese N."/>
            <person name="Submissions S."/>
        </authorList>
    </citation>
    <scope>NUCLEOTIDE SEQUENCE [LARGE SCALE GENOMIC DNA]</scope>
    <source>
        <strain evidence="9">Nm10</strain>
    </source>
</reference>
<dbReference type="GO" id="GO:0004252">
    <property type="term" value="F:serine-type endopeptidase activity"/>
    <property type="evidence" value="ECO:0007669"/>
    <property type="project" value="InterPro"/>
</dbReference>
<protein>
    <submittedName>
        <fullName evidence="8">Conjugation peptidase TraF. Serine peptidase. MEROPS family S26C</fullName>
    </submittedName>
</protein>
<evidence type="ECO:0000256" key="6">
    <source>
        <dbReference type="SAM" id="Phobius"/>
    </source>
</evidence>
<keyword evidence="5" id="KW-0184">Conjugation</keyword>
<dbReference type="Proteomes" id="UP000182882">
    <property type="component" value="Unassembled WGS sequence"/>
</dbReference>
<sequence>MKVNFMKNPIKILAISVLALSISLFVLSIGFQISEIYINTTPSLPVGFYKVADEPIVSGAYVAFCPPQDAVFDMAMDRSYINSGDCPGGYGLLLKRIFARSGDRVLIDQAGIFVNGEHLPNSAQLKIDAEGHALPQYHLDQRVLDDSEYLLLSNVNPQSFDARYFGLIARDQIKQVVRPIFTWSH</sequence>
<evidence type="ECO:0000256" key="4">
    <source>
        <dbReference type="ARBA" id="ARBA00022764"/>
    </source>
</evidence>
<comment type="similarity">
    <text evidence="2">Belongs to the peptidase S26C family.</text>
</comment>
<evidence type="ECO:0000256" key="2">
    <source>
        <dbReference type="ARBA" id="ARBA00005849"/>
    </source>
</evidence>
<keyword evidence="9" id="KW-1185">Reference proteome</keyword>
<accession>A0A1H2GEY9</accession>
<keyword evidence="6" id="KW-0812">Transmembrane</keyword>
<dbReference type="NCBIfam" id="TIGR02771">
    <property type="entry name" value="TraF_Ti"/>
    <property type="match status" value="1"/>
</dbReference>
<dbReference type="Pfam" id="PF10502">
    <property type="entry name" value="Peptidase_S26"/>
    <property type="match status" value="1"/>
</dbReference>
<dbReference type="Gene3D" id="2.10.109.10">
    <property type="entry name" value="Umud Fragment, subunit A"/>
    <property type="match status" value="1"/>
</dbReference>
<proteinExistence type="inferred from homology"/>
<keyword evidence="4" id="KW-0574">Periplasm</keyword>
<evidence type="ECO:0000259" key="7">
    <source>
        <dbReference type="Pfam" id="PF10502"/>
    </source>
</evidence>
<evidence type="ECO:0000256" key="1">
    <source>
        <dbReference type="ARBA" id="ARBA00004418"/>
    </source>
</evidence>